<dbReference type="EMBL" id="MTKT01003779">
    <property type="protein sequence ID" value="OWM74323.1"/>
    <property type="molecule type" value="Genomic_DNA"/>
</dbReference>
<organism evidence="1 2">
    <name type="scientific">Punica granatum</name>
    <name type="common">Pomegranate</name>
    <dbReference type="NCBI Taxonomy" id="22663"/>
    <lineage>
        <taxon>Eukaryota</taxon>
        <taxon>Viridiplantae</taxon>
        <taxon>Streptophyta</taxon>
        <taxon>Embryophyta</taxon>
        <taxon>Tracheophyta</taxon>
        <taxon>Spermatophyta</taxon>
        <taxon>Magnoliopsida</taxon>
        <taxon>eudicotyledons</taxon>
        <taxon>Gunneridae</taxon>
        <taxon>Pentapetalae</taxon>
        <taxon>rosids</taxon>
        <taxon>malvids</taxon>
        <taxon>Myrtales</taxon>
        <taxon>Lythraceae</taxon>
        <taxon>Punica</taxon>
    </lineage>
</organism>
<name>A0A218WNX3_PUNGR</name>
<evidence type="ECO:0000313" key="2">
    <source>
        <dbReference type="Proteomes" id="UP000197138"/>
    </source>
</evidence>
<sequence length="111" mass="12634">MLYLASGYEERVEEVFESRVTRLNPWKGVRVQGKHARMGWEARMDMHGRDRELRNVSGARAQRVDVVTGAGACTRTDEREGVCARGDAERLALELVTGALFTREHNLHPKR</sequence>
<proteinExistence type="predicted"/>
<dbReference type="Proteomes" id="UP000197138">
    <property type="component" value="Unassembled WGS sequence"/>
</dbReference>
<dbReference type="AlphaFoldDB" id="A0A218WNX3"/>
<evidence type="ECO:0000313" key="1">
    <source>
        <dbReference type="EMBL" id="OWM74323.1"/>
    </source>
</evidence>
<protein>
    <submittedName>
        <fullName evidence="1">Uncharacterized protein</fullName>
    </submittedName>
</protein>
<gene>
    <name evidence="1" type="ORF">CDL15_Pgr013227</name>
</gene>
<reference evidence="2" key="1">
    <citation type="journal article" date="2017" name="Plant J.">
        <title>The pomegranate (Punica granatum L.) genome and the genomics of punicalagin biosynthesis.</title>
        <authorList>
            <person name="Qin G."/>
            <person name="Xu C."/>
            <person name="Ming R."/>
            <person name="Tang H."/>
            <person name="Guyot R."/>
            <person name="Kramer E.M."/>
            <person name="Hu Y."/>
            <person name="Yi X."/>
            <person name="Qi Y."/>
            <person name="Xu X."/>
            <person name="Gao Z."/>
            <person name="Pan H."/>
            <person name="Jian J."/>
            <person name="Tian Y."/>
            <person name="Yue Z."/>
            <person name="Xu Y."/>
        </authorList>
    </citation>
    <scope>NUCLEOTIDE SEQUENCE [LARGE SCALE GENOMIC DNA]</scope>
    <source>
        <strain evidence="2">cv. Dabenzi</strain>
    </source>
</reference>
<comment type="caution">
    <text evidence="1">The sequence shown here is derived from an EMBL/GenBank/DDBJ whole genome shotgun (WGS) entry which is preliminary data.</text>
</comment>
<accession>A0A218WNX3</accession>